<dbReference type="InterPro" id="IPR051448">
    <property type="entry name" value="CdaR-like_regulators"/>
</dbReference>
<dbReference type="OrthoDB" id="3663486at2"/>
<dbReference type="Pfam" id="PF14361">
    <property type="entry name" value="RsbRD_N"/>
    <property type="match status" value="1"/>
</dbReference>
<reference evidence="5" key="1">
    <citation type="submission" date="2016-11" db="EMBL/GenBank/DDBJ databases">
        <authorList>
            <person name="Jaros S."/>
            <person name="Januszkiewicz K."/>
            <person name="Wedrychowicz H."/>
        </authorList>
    </citation>
    <scope>NUCLEOTIDE SEQUENCE [LARGE SCALE GENOMIC DNA]</scope>
    <source>
        <strain evidence="5">Y48</strain>
    </source>
</reference>
<sequence>MSAAMAHDNDPLVRAVAGRIKADLHHLTPTMTSMFIQVIPEFRHDDEVRALMVASTESNLTAILDMLTLAIGIDDITVPPAAAEYARRFAQHGLPLEALLRAYRLGENMFVQWTMQLLADLNPATDVALATAARIADIVNSYIDQVIEGLIDIYESERRRWDARTDAARAAQVRAVLDADDLDVASAEQMLSTSLRGWHQFAMLWTPLGTRDPAGTLRAGTALLGAATGKTPMTVEVDDHHRWVWISSVARPAPDTDKLARALCSHPNLSIALGDPAAGLDGFRQTFRDAHLARAVALTGPRGGLTVHSEVALSALFTERVPAMHAWAVRVLGALLGPDESTARLRETVRVFLDSRGSYTDAAARLHVHKNTVHYRVRKAEELLGHPLGERRLDIEVALLTCAQLGMPETGDTGRGR</sequence>
<evidence type="ECO:0000313" key="5">
    <source>
        <dbReference type="EMBL" id="APE38443.1"/>
    </source>
</evidence>
<dbReference type="Gene3D" id="1.10.10.2840">
    <property type="entry name" value="PucR C-terminal helix-turn-helix domain"/>
    <property type="match status" value="1"/>
</dbReference>
<dbReference type="InterPro" id="IPR025751">
    <property type="entry name" value="RsbRD_N_dom"/>
</dbReference>
<feature type="domain" description="RsbT co-antagonist protein RsbRD N-terminal" evidence="3">
    <location>
        <begin position="28"/>
        <end position="169"/>
    </location>
</feature>
<dbReference type="PANTHER" id="PTHR33744:SF1">
    <property type="entry name" value="DNA-BINDING TRANSCRIPTIONAL ACTIVATOR ADER"/>
    <property type="match status" value="1"/>
</dbReference>
<evidence type="ECO:0000259" key="4">
    <source>
        <dbReference type="Pfam" id="PF17853"/>
    </source>
</evidence>
<dbReference type="AlphaFoldDB" id="A0A1J0W282"/>
<evidence type="ECO:0000256" key="1">
    <source>
        <dbReference type="ARBA" id="ARBA00006754"/>
    </source>
</evidence>
<comment type="similarity">
    <text evidence="1">Belongs to the CdaR family.</text>
</comment>
<evidence type="ECO:0000313" key="6">
    <source>
        <dbReference type="Proteomes" id="UP000183810"/>
    </source>
</evidence>
<organism evidence="5 6">
    <name type="scientific">Nocardia mangyaensis</name>
    <dbReference type="NCBI Taxonomy" id="2213200"/>
    <lineage>
        <taxon>Bacteria</taxon>
        <taxon>Bacillati</taxon>
        <taxon>Actinomycetota</taxon>
        <taxon>Actinomycetes</taxon>
        <taxon>Mycobacteriales</taxon>
        <taxon>Nocardiaceae</taxon>
        <taxon>Nocardia</taxon>
    </lineage>
</organism>
<dbReference type="InterPro" id="IPR041522">
    <property type="entry name" value="CdaR_GGDEF"/>
</dbReference>
<dbReference type="Pfam" id="PF13556">
    <property type="entry name" value="HTH_30"/>
    <property type="match status" value="1"/>
</dbReference>
<dbReference type="InterPro" id="IPR042070">
    <property type="entry name" value="PucR_C-HTH_sf"/>
</dbReference>
<dbReference type="EMBL" id="CP018082">
    <property type="protein sequence ID" value="APE38443.1"/>
    <property type="molecule type" value="Genomic_DNA"/>
</dbReference>
<dbReference type="Pfam" id="PF17853">
    <property type="entry name" value="GGDEF_2"/>
    <property type="match status" value="1"/>
</dbReference>
<accession>A0A1J0W282</accession>
<feature type="domain" description="PucR C-terminal helix-turn-helix" evidence="2">
    <location>
        <begin position="345"/>
        <end position="400"/>
    </location>
</feature>
<dbReference type="KEGG" id="nsl:BOX37_17445"/>
<keyword evidence="6" id="KW-1185">Reference proteome</keyword>
<gene>
    <name evidence="5" type="ORF">BOX37_17445</name>
</gene>
<feature type="domain" description="CdaR GGDEF-like" evidence="4">
    <location>
        <begin position="179"/>
        <end position="295"/>
    </location>
</feature>
<dbReference type="PANTHER" id="PTHR33744">
    <property type="entry name" value="CARBOHYDRATE DIACID REGULATOR"/>
    <property type="match status" value="1"/>
</dbReference>
<evidence type="ECO:0008006" key="7">
    <source>
        <dbReference type="Google" id="ProtNLM"/>
    </source>
</evidence>
<proteinExistence type="inferred from homology"/>
<dbReference type="Proteomes" id="UP000183810">
    <property type="component" value="Chromosome"/>
</dbReference>
<evidence type="ECO:0000259" key="3">
    <source>
        <dbReference type="Pfam" id="PF14361"/>
    </source>
</evidence>
<name>A0A1J0W282_9NOCA</name>
<protein>
    <recommendedName>
        <fullName evidence="7">PucR family transcriptional regulator</fullName>
    </recommendedName>
</protein>
<evidence type="ECO:0000259" key="2">
    <source>
        <dbReference type="Pfam" id="PF13556"/>
    </source>
</evidence>
<dbReference type="InterPro" id="IPR025736">
    <property type="entry name" value="PucR_C-HTH_dom"/>
</dbReference>